<dbReference type="Pfam" id="PF02653">
    <property type="entry name" value="BPD_transp_2"/>
    <property type="match status" value="1"/>
</dbReference>
<feature type="transmembrane region" description="Helical" evidence="6">
    <location>
        <begin position="205"/>
        <end position="230"/>
    </location>
</feature>
<dbReference type="CDD" id="cd06581">
    <property type="entry name" value="TM_PBP1_LivM_like"/>
    <property type="match status" value="1"/>
</dbReference>
<keyword evidence="4 6" id="KW-1133">Transmembrane helix</keyword>
<dbReference type="GO" id="GO:0015658">
    <property type="term" value="F:branched-chain amino acid transmembrane transporter activity"/>
    <property type="evidence" value="ECO:0007669"/>
    <property type="project" value="InterPro"/>
</dbReference>
<evidence type="ECO:0000256" key="3">
    <source>
        <dbReference type="ARBA" id="ARBA00022692"/>
    </source>
</evidence>
<dbReference type="PANTHER" id="PTHR30482">
    <property type="entry name" value="HIGH-AFFINITY BRANCHED-CHAIN AMINO ACID TRANSPORT SYSTEM PERMEASE"/>
    <property type="match status" value="1"/>
</dbReference>
<feature type="transmembrane region" description="Helical" evidence="6">
    <location>
        <begin position="110"/>
        <end position="128"/>
    </location>
</feature>
<evidence type="ECO:0000256" key="1">
    <source>
        <dbReference type="ARBA" id="ARBA00004651"/>
    </source>
</evidence>
<proteinExistence type="predicted"/>
<feature type="transmembrane region" description="Helical" evidence="6">
    <location>
        <begin position="242"/>
        <end position="267"/>
    </location>
</feature>
<evidence type="ECO:0000256" key="5">
    <source>
        <dbReference type="ARBA" id="ARBA00023136"/>
    </source>
</evidence>
<dbReference type="EMBL" id="CAADRM010000140">
    <property type="protein sequence ID" value="VFU17856.1"/>
    <property type="molecule type" value="Genomic_DNA"/>
</dbReference>
<feature type="transmembrane region" description="Helical" evidence="6">
    <location>
        <begin position="156"/>
        <end position="174"/>
    </location>
</feature>
<keyword evidence="3 6" id="KW-0812">Transmembrane</keyword>
<accession>A0A485M3S0</accession>
<sequence length="314" mass="34450">MRGKRNFVWAVGCILAIFLLGGPFILPNFWTWIIIEIMVMSLAAMSVNFLLGYAGCLSFGHSAFYAVAAYTTAIMMTRTGMNQYQVLLLAPIMAAILGALIGLLVSRLYAFYYAIMTCAFAMIVWSIIRRLPGLTGGDTGIVGIKFSGLLNGMTNIYYFTLVVVILCGLALWIIGNSPFGWSLRAIRENPDRSAFISIDVTKQRFLALVISSFFCGIAGSLHVVYSFGAFPELAFWTKSGDFVTICILGGINSFLGPIVGSVVLIMLETMITSVTLYWPMVLGIIICAVVFFMPEGIMGFVKKLGWEKVNELKT</sequence>
<dbReference type="AlphaFoldDB" id="A0A485M3S0"/>
<name>A0A485M3S0_9ZZZZ</name>
<evidence type="ECO:0008006" key="8">
    <source>
        <dbReference type="Google" id="ProtNLM"/>
    </source>
</evidence>
<dbReference type="PRINTS" id="PR00173">
    <property type="entry name" value="EDTRNSPORT"/>
</dbReference>
<feature type="transmembrane region" description="Helical" evidence="6">
    <location>
        <begin position="32"/>
        <end position="51"/>
    </location>
</feature>
<dbReference type="InterPro" id="IPR043428">
    <property type="entry name" value="LivM-like"/>
</dbReference>
<evidence type="ECO:0000313" key="7">
    <source>
        <dbReference type="EMBL" id="VFU17856.1"/>
    </source>
</evidence>
<feature type="transmembrane region" description="Helical" evidence="6">
    <location>
        <begin position="63"/>
        <end position="81"/>
    </location>
</feature>
<organism evidence="7">
    <name type="scientific">anaerobic digester metagenome</name>
    <dbReference type="NCBI Taxonomy" id="1263854"/>
    <lineage>
        <taxon>unclassified sequences</taxon>
        <taxon>metagenomes</taxon>
        <taxon>ecological metagenomes</taxon>
    </lineage>
</organism>
<dbReference type="GO" id="GO:0005886">
    <property type="term" value="C:plasma membrane"/>
    <property type="evidence" value="ECO:0007669"/>
    <property type="project" value="UniProtKB-SubCell"/>
</dbReference>
<evidence type="ECO:0000256" key="6">
    <source>
        <dbReference type="SAM" id="Phobius"/>
    </source>
</evidence>
<gene>
    <name evidence="7" type="ORF">SCFA_730006</name>
</gene>
<evidence type="ECO:0000256" key="4">
    <source>
        <dbReference type="ARBA" id="ARBA00022989"/>
    </source>
</evidence>
<feature type="transmembrane region" description="Helical" evidence="6">
    <location>
        <begin position="7"/>
        <end position="26"/>
    </location>
</feature>
<comment type="subcellular location">
    <subcellularLocation>
        <location evidence="1">Cell membrane</location>
        <topology evidence="1">Multi-pass membrane protein</topology>
    </subcellularLocation>
</comment>
<protein>
    <recommendedName>
        <fullName evidence="8">Leucine/isoleucine/valine transporter permease subunit</fullName>
    </recommendedName>
</protein>
<feature type="transmembrane region" description="Helical" evidence="6">
    <location>
        <begin position="274"/>
        <end position="293"/>
    </location>
</feature>
<keyword evidence="2" id="KW-1003">Cell membrane</keyword>
<evidence type="ECO:0000256" key="2">
    <source>
        <dbReference type="ARBA" id="ARBA00022475"/>
    </source>
</evidence>
<dbReference type="InterPro" id="IPR001851">
    <property type="entry name" value="ABC_transp_permease"/>
</dbReference>
<feature type="transmembrane region" description="Helical" evidence="6">
    <location>
        <begin position="87"/>
        <end position="105"/>
    </location>
</feature>
<reference evidence="7" key="1">
    <citation type="submission" date="2019-03" db="EMBL/GenBank/DDBJ databases">
        <authorList>
            <person name="Hao L."/>
        </authorList>
    </citation>
    <scope>NUCLEOTIDE SEQUENCE</scope>
</reference>
<dbReference type="PANTHER" id="PTHR30482:SF17">
    <property type="entry name" value="ABC TRANSPORTER ATP-BINDING PROTEIN"/>
    <property type="match status" value="1"/>
</dbReference>
<keyword evidence="5 6" id="KW-0472">Membrane</keyword>